<feature type="domain" description="YhaN AAA" evidence="3">
    <location>
        <begin position="1"/>
        <end position="206"/>
    </location>
</feature>
<dbReference type="PANTHER" id="PTHR41259">
    <property type="entry name" value="DOUBLE-STRAND BREAK REPAIR RAD50 ATPASE, PUTATIVE-RELATED"/>
    <property type="match status" value="1"/>
</dbReference>
<dbReference type="SUPFAM" id="SSF52540">
    <property type="entry name" value="P-loop containing nucleoside triphosphate hydrolases"/>
    <property type="match status" value="2"/>
</dbReference>
<sequence length="936" mass="109497">MRIKQLEIYGYGKWVDQTFHLSNNVQLFYGANEAGKSTLMSFIHSILFGFPTRNSTLLRYEPHESSKYGGKIIANDQRFGQVVIERVHGKVTGNVTVTLEDGSTGGDELLDTLLSGMTRETFQSIFSFSLTDIENVHRLNKNQLNRYLLNIGAHGTDDYLDLIDEFNKEADKLYRPTGRVLPLNQQLTILEKQEKRLSDLETKNENYLYLIEENNRQLKEMEQLEKKRQQLEKRLADVLEIKKEWHIYEEIKTLQASIQKTNLPPLKEDGRYLFEEYKKERSKINEQLQEIHLVISQQKEKLTNPEIIQQYEQNQQEITELEQALPEMMEELANYQALSNQQAENQKKILFLNQQLKRAEDETIPVVFTEVEKESVQEWLVSFEQLEEQLATLQEALQKLENELNLKNQQLDQIEAVMWDNETLKSVEEELTEGETEKIPEKKSKNTYLLSGAFSILTLLVSIFVQPPMQWISLSLLLISLIGTVYLFIKRNEKKPTTDQKSSPLLVQEYEKQSQLKEQWRELLGEIDSVQAHYQEQLKVKENYLDKQKLIQDQWQALLLEHKLSGQLHFIEAKQTVEQCNTLIERLHQDEKGRKALKAQGESLKQHTDKISNLLELPEELSFSEKITRFRTYLSKLQLILNEEASKMEKLSALQQEKKQLIDNKQNTQNKMTTLIETAGAKDEEAFFDLYQKKEVLDAKKSRLLFLKENTPSFNEEKELPTEEDLSKKEAELREDLEDLAEQNKKVLKESANTQLSIEHLEEDGTYTEELQIFENQKATAQTLVDEWVSNKVAAGILRETLNQVTKDRFEEIISDAETYFHLLTDGEYEKIVFKEEELLVQHKRGRMEDVRVLSRGTAEPLYVAIRLAYIKNTQKVMELPVIMDDPFVNFDSVRQKNMYQLMQHLGNDLQIIYFTFDPNVHKQFEAEQIMNLMES</sequence>
<reference evidence="4" key="2">
    <citation type="submission" date="2021-04" db="EMBL/GenBank/DDBJ databases">
        <authorList>
            <person name="Gilroy R."/>
        </authorList>
    </citation>
    <scope>NUCLEOTIDE SEQUENCE</scope>
    <source>
        <strain evidence="4">CHK169-4300</strain>
    </source>
</reference>
<dbReference type="InterPro" id="IPR027417">
    <property type="entry name" value="P-loop_NTPase"/>
</dbReference>
<proteinExistence type="predicted"/>
<feature type="coiled-coil region" evidence="1">
    <location>
        <begin position="644"/>
        <end position="678"/>
    </location>
</feature>
<accession>A0A9D2JYV7</accession>
<feature type="coiled-coil region" evidence="1">
    <location>
        <begin position="304"/>
        <end position="417"/>
    </location>
</feature>
<dbReference type="Proteomes" id="UP000824106">
    <property type="component" value="Unassembled WGS sequence"/>
</dbReference>
<gene>
    <name evidence="4" type="ORF">H9808_08040</name>
</gene>
<feature type="coiled-coil region" evidence="1">
    <location>
        <begin position="723"/>
        <end position="750"/>
    </location>
</feature>
<keyword evidence="2" id="KW-0812">Transmembrane</keyword>
<dbReference type="Pfam" id="PF13514">
    <property type="entry name" value="AAA_27"/>
    <property type="match status" value="1"/>
</dbReference>
<feature type="coiled-coil region" evidence="1">
    <location>
        <begin position="183"/>
        <end position="244"/>
    </location>
</feature>
<evidence type="ECO:0000259" key="3">
    <source>
        <dbReference type="Pfam" id="PF13514"/>
    </source>
</evidence>
<evidence type="ECO:0000256" key="2">
    <source>
        <dbReference type="SAM" id="Phobius"/>
    </source>
</evidence>
<keyword evidence="2" id="KW-0472">Membrane</keyword>
<dbReference type="AlphaFoldDB" id="A0A9D2JYV7"/>
<evidence type="ECO:0000313" key="4">
    <source>
        <dbReference type="EMBL" id="HIZ71692.1"/>
    </source>
</evidence>
<comment type="caution">
    <text evidence="4">The sequence shown here is derived from an EMBL/GenBank/DDBJ whole genome shotgun (WGS) entry which is preliminary data.</text>
</comment>
<evidence type="ECO:0000313" key="5">
    <source>
        <dbReference type="Proteomes" id="UP000824106"/>
    </source>
</evidence>
<feature type="transmembrane region" description="Helical" evidence="2">
    <location>
        <begin position="447"/>
        <end position="465"/>
    </location>
</feature>
<name>A0A9D2JYV7_9LACT</name>
<evidence type="ECO:0000256" key="1">
    <source>
        <dbReference type="SAM" id="Coils"/>
    </source>
</evidence>
<organism evidence="4 5">
    <name type="scientific">Candidatus Atopostipes pullistercoris</name>
    <dbReference type="NCBI Taxonomy" id="2838467"/>
    <lineage>
        <taxon>Bacteria</taxon>
        <taxon>Bacillati</taxon>
        <taxon>Bacillota</taxon>
        <taxon>Bacilli</taxon>
        <taxon>Lactobacillales</taxon>
        <taxon>Carnobacteriaceae</taxon>
        <taxon>Atopostipes</taxon>
    </lineage>
</organism>
<keyword evidence="1" id="KW-0175">Coiled coil</keyword>
<protein>
    <submittedName>
        <fullName evidence="4">AAA family ATPase</fullName>
    </submittedName>
</protein>
<keyword evidence="2" id="KW-1133">Transmembrane helix</keyword>
<feature type="transmembrane region" description="Helical" evidence="2">
    <location>
        <begin position="471"/>
        <end position="489"/>
    </location>
</feature>
<dbReference type="Gene3D" id="3.40.50.300">
    <property type="entry name" value="P-loop containing nucleotide triphosphate hydrolases"/>
    <property type="match status" value="2"/>
</dbReference>
<dbReference type="InterPro" id="IPR038734">
    <property type="entry name" value="YhaN_AAA"/>
</dbReference>
<dbReference type="PANTHER" id="PTHR41259:SF1">
    <property type="entry name" value="DOUBLE-STRAND BREAK REPAIR RAD50 ATPASE, PUTATIVE-RELATED"/>
    <property type="match status" value="1"/>
</dbReference>
<dbReference type="EMBL" id="DXAZ01000131">
    <property type="protein sequence ID" value="HIZ71692.1"/>
    <property type="molecule type" value="Genomic_DNA"/>
</dbReference>
<reference evidence="4" key="1">
    <citation type="journal article" date="2021" name="PeerJ">
        <title>Extensive microbial diversity within the chicken gut microbiome revealed by metagenomics and culture.</title>
        <authorList>
            <person name="Gilroy R."/>
            <person name="Ravi A."/>
            <person name="Getino M."/>
            <person name="Pursley I."/>
            <person name="Horton D.L."/>
            <person name="Alikhan N.F."/>
            <person name="Baker D."/>
            <person name="Gharbi K."/>
            <person name="Hall N."/>
            <person name="Watson M."/>
            <person name="Adriaenssens E.M."/>
            <person name="Foster-Nyarko E."/>
            <person name="Jarju S."/>
            <person name="Secka A."/>
            <person name="Antonio M."/>
            <person name="Oren A."/>
            <person name="Chaudhuri R.R."/>
            <person name="La Ragione R."/>
            <person name="Hildebrand F."/>
            <person name="Pallen M.J."/>
        </authorList>
    </citation>
    <scope>NUCLEOTIDE SEQUENCE</scope>
    <source>
        <strain evidence="4">CHK169-4300</strain>
    </source>
</reference>